<comment type="caution">
    <text evidence="3">The sequence shown here is derived from an EMBL/GenBank/DDBJ whole genome shotgun (WGS) entry which is preliminary data.</text>
</comment>
<evidence type="ECO:0000313" key="4">
    <source>
        <dbReference type="Proteomes" id="UP000286931"/>
    </source>
</evidence>
<reference evidence="3 4" key="1">
    <citation type="submission" date="2018-12" db="EMBL/GenBank/DDBJ databases">
        <title>Draft genome sequence of Embleya hyalina NBRC 13850T.</title>
        <authorList>
            <person name="Komaki H."/>
            <person name="Hosoyama A."/>
            <person name="Kimura A."/>
            <person name="Ichikawa N."/>
            <person name="Tamura T."/>
        </authorList>
    </citation>
    <scope>NUCLEOTIDE SEQUENCE [LARGE SCALE GENOMIC DNA]</scope>
    <source>
        <strain evidence="3 4">NBRC 13850</strain>
    </source>
</reference>
<dbReference type="Gene3D" id="3.30.200.20">
    <property type="entry name" value="Phosphorylase Kinase, domain 1"/>
    <property type="match status" value="1"/>
</dbReference>
<evidence type="ECO:0000313" key="3">
    <source>
        <dbReference type="EMBL" id="GCD99072.1"/>
    </source>
</evidence>
<dbReference type="Gene3D" id="3.90.1200.10">
    <property type="match status" value="1"/>
</dbReference>
<dbReference type="SUPFAM" id="SSF56112">
    <property type="entry name" value="Protein kinase-like (PK-like)"/>
    <property type="match status" value="1"/>
</dbReference>
<protein>
    <submittedName>
        <fullName evidence="3">Homoserine kinase</fullName>
    </submittedName>
</protein>
<dbReference type="InterPro" id="IPR002575">
    <property type="entry name" value="Aminoglycoside_PTrfase"/>
</dbReference>
<dbReference type="GO" id="GO:0016301">
    <property type="term" value="F:kinase activity"/>
    <property type="evidence" value="ECO:0007669"/>
    <property type="project" value="UniProtKB-KW"/>
</dbReference>
<dbReference type="EMBL" id="BIFH01000031">
    <property type="protein sequence ID" value="GCD99072.1"/>
    <property type="molecule type" value="Genomic_DNA"/>
</dbReference>
<feature type="region of interest" description="Disordered" evidence="1">
    <location>
        <begin position="235"/>
        <end position="332"/>
    </location>
</feature>
<dbReference type="InterPro" id="IPR011009">
    <property type="entry name" value="Kinase-like_dom_sf"/>
</dbReference>
<proteinExistence type="predicted"/>
<name>A0A401YWS0_9ACTN</name>
<feature type="domain" description="Aminoglycoside phosphotransferase" evidence="2">
    <location>
        <begin position="30"/>
        <end position="245"/>
    </location>
</feature>
<dbReference type="OrthoDB" id="5183811at2"/>
<dbReference type="Proteomes" id="UP000286931">
    <property type="component" value="Unassembled WGS sequence"/>
</dbReference>
<feature type="compositionally biased region" description="Basic and acidic residues" evidence="1">
    <location>
        <begin position="259"/>
        <end position="278"/>
    </location>
</feature>
<keyword evidence="3" id="KW-0418">Kinase</keyword>
<sequence>MNPADRIAADPRPILEHAARRCGLGRVLSWTPITTGFEDCNIDTRTENGRVVVKIFAAWRDGDAPRRTARLITDAIAAGVRHPRLYPDVDGDVLHHPPGGAACLVLERVDARDYYSPTRAPTAAEPGDLIAQTTLIHRLDTRVDPVADPWAVTNIGPTPAAAEPYLTDEHRALARRAAAVFATIDHRALPHALIHADLTKGNVLADGRDVQVIDFAVAGRHPRIQELAVAAANLTHRPRTAPGPGRDHRGPVLGGKPPRAPDLRRTARVSDVRPRRCGDGIPGRRAGPARPPRRPTRDRPPDRAGAGRTARLRRRQLIRDRSQVSVASPFAR</sequence>
<gene>
    <name evidence="3" type="primary">thrB_3</name>
    <name evidence="3" type="ORF">EHYA_06784</name>
</gene>
<evidence type="ECO:0000256" key="1">
    <source>
        <dbReference type="SAM" id="MobiDB-lite"/>
    </source>
</evidence>
<keyword evidence="4" id="KW-1185">Reference proteome</keyword>
<dbReference type="AlphaFoldDB" id="A0A401YWS0"/>
<keyword evidence="3" id="KW-0808">Transferase</keyword>
<accession>A0A401YWS0</accession>
<organism evidence="3 4">
    <name type="scientific">Embleya hyalina</name>
    <dbReference type="NCBI Taxonomy" id="516124"/>
    <lineage>
        <taxon>Bacteria</taxon>
        <taxon>Bacillati</taxon>
        <taxon>Actinomycetota</taxon>
        <taxon>Actinomycetes</taxon>
        <taxon>Kitasatosporales</taxon>
        <taxon>Streptomycetaceae</taxon>
        <taxon>Embleya</taxon>
    </lineage>
</organism>
<evidence type="ECO:0000259" key="2">
    <source>
        <dbReference type="Pfam" id="PF01636"/>
    </source>
</evidence>
<dbReference type="Pfam" id="PF01636">
    <property type="entry name" value="APH"/>
    <property type="match status" value="1"/>
</dbReference>